<dbReference type="GO" id="GO:0008237">
    <property type="term" value="F:metallopeptidase activity"/>
    <property type="evidence" value="ECO:0007669"/>
    <property type="project" value="InterPro"/>
</dbReference>
<dbReference type="GO" id="GO:0000338">
    <property type="term" value="P:protein deneddylation"/>
    <property type="evidence" value="ECO:0007669"/>
    <property type="project" value="InterPro"/>
</dbReference>
<dbReference type="Gene3D" id="3.40.140.10">
    <property type="entry name" value="Cytidine Deaminase, domain 2"/>
    <property type="match status" value="1"/>
</dbReference>
<dbReference type="PROSITE" id="PS50249">
    <property type="entry name" value="MPN"/>
    <property type="match status" value="1"/>
</dbReference>
<dbReference type="CDD" id="cd08063">
    <property type="entry name" value="MPN_CSN6"/>
    <property type="match status" value="1"/>
</dbReference>
<dbReference type="AlphaFoldDB" id="A0A7S2WSA0"/>
<feature type="domain" description="MPN" evidence="3">
    <location>
        <begin position="10"/>
        <end position="148"/>
    </location>
</feature>
<comment type="function">
    <text evidence="2">Component of the COP9 signalosome complex (CSN), a complex involved in various cellular and developmental processes.</text>
</comment>
<dbReference type="InterPro" id="IPR000555">
    <property type="entry name" value="JAMM/MPN+_dom"/>
</dbReference>
<name>A0A7S2WSA0_9STRA</name>
<dbReference type="EMBL" id="HBHK01025256">
    <property type="protein sequence ID" value="CAD9704740.1"/>
    <property type="molecule type" value="Transcribed_RNA"/>
</dbReference>
<evidence type="ECO:0000259" key="3">
    <source>
        <dbReference type="PROSITE" id="PS50249"/>
    </source>
</evidence>
<evidence type="ECO:0000313" key="4">
    <source>
        <dbReference type="EMBL" id="CAD9704740.1"/>
    </source>
</evidence>
<accession>A0A7S2WSA0</accession>
<sequence length="299" mass="33907">MSSNRSRRHIGVHPLVLVNVSDHFTRDHLGLGDTVKNKLIGVLFGCQTGQSIHVYDSFELPFKQGESGTFKMNEEFLRKKLELLTAVFPTYELLGWYAVGQELSEEDMFIHREFGRFNESPLFLMLDPNITPETKELPVKMFESITQVINDVPAMTFVDIEFSIETVEPERITVDHIVKDGGDTGSRVSPLVRNLGELQNSVSMLTKRVRCLEKYLRLVKAGEIPVDHVLLREISGICNTLPLHNSQAFDDEFQKEYNDTLLIRHLATLTKGVAATLTLQKDLKFCSSQSDPDSVMKHL</sequence>
<evidence type="ECO:0000256" key="2">
    <source>
        <dbReference type="RuleBase" id="RU367006"/>
    </source>
</evidence>
<proteinExistence type="inferred from homology"/>
<comment type="subcellular location">
    <subcellularLocation>
        <location evidence="2">Cytoplasm</location>
    </subcellularLocation>
    <subcellularLocation>
        <location evidence="2">Nucleus</location>
    </subcellularLocation>
</comment>
<protein>
    <recommendedName>
        <fullName evidence="2">COP9 signalosome complex subunit 6</fullName>
    </recommendedName>
</protein>
<dbReference type="Pfam" id="PF13012">
    <property type="entry name" value="MitMem_reg"/>
    <property type="match status" value="1"/>
</dbReference>
<dbReference type="InterPro" id="IPR033859">
    <property type="entry name" value="MPN_CSN6"/>
</dbReference>
<dbReference type="PANTHER" id="PTHR10540:SF8">
    <property type="entry name" value="COP9 SIGNALOSOME COMPLEX SUBUNIT 6"/>
    <property type="match status" value="1"/>
</dbReference>
<gene>
    <name evidence="4" type="ORF">QSP1433_LOCUS15916</name>
</gene>
<dbReference type="InterPro" id="IPR037518">
    <property type="entry name" value="MPN"/>
</dbReference>
<keyword evidence="2" id="KW-0736">Signalosome</keyword>
<dbReference type="GO" id="GO:0008180">
    <property type="term" value="C:COP9 signalosome"/>
    <property type="evidence" value="ECO:0007669"/>
    <property type="project" value="UniProtKB-UniRule"/>
</dbReference>
<keyword evidence="2" id="KW-0539">Nucleus</keyword>
<keyword evidence="2" id="KW-0963">Cytoplasm</keyword>
<dbReference type="SMART" id="SM00232">
    <property type="entry name" value="JAB_MPN"/>
    <property type="match status" value="1"/>
</dbReference>
<organism evidence="4">
    <name type="scientific">Mucochytrium quahogii</name>
    <dbReference type="NCBI Taxonomy" id="96639"/>
    <lineage>
        <taxon>Eukaryota</taxon>
        <taxon>Sar</taxon>
        <taxon>Stramenopiles</taxon>
        <taxon>Bigyra</taxon>
        <taxon>Labyrinthulomycetes</taxon>
        <taxon>Thraustochytrida</taxon>
        <taxon>Thraustochytriidae</taxon>
        <taxon>Mucochytrium</taxon>
    </lineage>
</organism>
<reference evidence="4" key="1">
    <citation type="submission" date="2021-01" db="EMBL/GenBank/DDBJ databases">
        <authorList>
            <person name="Corre E."/>
            <person name="Pelletier E."/>
            <person name="Niang G."/>
            <person name="Scheremetjew M."/>
            <person name="Finn R."/>
            <person name="Kale V."/>
            <person name="Holt S."/>
            <person name="Cochrane G."/>
            <person name="Meng A."/>
            <person name="Brown T."/>
            <person name="Cohen L."/>
        </authorList>
    </citation>
    <scope>NUCLEOTIDE SEQUENCE</scope>
    <source>
        <strain evidence="4">NY070348D</strain>
    </source>
</reference>
<evidence type="ECO:0000256" key="1">
    <source>
        <dbReference type="ARBA" id="ARBA00010893"/>
    </source>
</evidence>
<dbReference type="PANTHER" id="PTHR10540">
    <property type="entry name" value="EUKARYOTIC TRANSLATION INITIATION FACTOR 3 SUBUNIT F-RELATED"/>
    <property type="match status" value="1"/>
</dbReference>
<dbReference type="InterPro" id="IPR024969">
    <property type="entry name" value="EIF3F/CSN6-like_C"/>
</dbReference>
<comment type="similarity">
    <text evidence="1 2">Belongs to the peptidase M67A family. CSN6 subfamily.</text>
</comment>
<dbReference type="Pfam" id="PF01398">
    <property type="entry name" value="JAB"/>
    <property type="match status" value="1"/>
</dbReference>
<dbReference type="GO" id="GO:0005737">
    <property type="term" value="C:cytoplasm"/>
    <property type="evidence" value="ECO:0007669"/>
    <property type="project" value="UniProtKB-SubCell"/>
</dbReference>